<name>A0ABY5GPG7_9GAMM</name>
<dbReference type="NCBIfam" id="TIGR00180">
    <property type="entry name" value="parB_part"/>
    <property type="match status" value="1"/>
</dbReference>
<protein>
    <submittedName>
        <fullName evidence="4">ParB/RepB/Spo0J family partition protein</fullName>
    </submittedName>
</protein>
<gene>
    <name evidence="4" type="ORF">NNL38_24425</name>
</gene>
<organism evidence="4 5">
    <name type="scientific">Photobacterium atrarenae</name>
    <dbReference type="NCBI Taxonomy" id="865757"/>
    <lineage>
        <taxon>Bacteria</taxon>
        <taxon>Pseudomonadati</taxon>
        <taxon>Pseudomonadota</taxon>
        <taxon>Gammaproteobacteria</taxon>
        <taxon>Vibrionales</taxon>
        <taxon>Vibrionaceae</taxon>
        <taxon>Photobacterium</taxon>
    </lineage>
</organism>
<evidence type="ECO:0000256" key="2">
    <source>
        <dbReference type="ARBA" id="ARBA00023125"/>
    </source>
</evidence>
<keyword evidence="5" id="KW-1185">Reference proteome</keyword>
<dbReference type="PANTHER" id="PTHR38973:SF1">
    <property type="entry name" value="PLASMID PARTITION PROTEIN B"/>
    <property type="match status" value="1"/>
</dbReference>
<feature type="domain" description="ParB-like N-terminal" evidence="3">
    <location>
        <begin position="55"/>
        <end position="138"/>
    </location>
</feature>
<dbReference type="InterPro" id="IPR014884">
    <property type="entry name" value="ParB_fam_C"/>
</dbReference>
<evidence type="ECO:0000259" key="3">
    <source>
        <dbReference type="SMART" id="SM00470"/>
    </source>
</evidence>
<evidence type="ECO:0000256" key="1">
    <source>
        <dbReference type="ARBA" id="ARBA00006295"/>
    </source>
</evidence>
<dbReference type="InterPro" id="IPR004437">
    <property type="entry name" value="ParB/RepB/Spo0J"/>
</dbReference>
<evidence type="ECO:0000313" key="4">
    <source>
        <dbReference type="EMBL" id="UTV31036.1"/>
    </source>
</evidence>
<dbReference type="EMBL" id="CP101510">
    <property type="protein sequence ID" value="UTV31036.1"/>
    <property type="molecule type" value="Genomic_DNA"/>
</dbReference>
<proteinExistence type="inferred from homology"/>
<dbReference type="SMART" id="SM00470">
    <property type="entry name" value="ParB"/>
    <property type="match status" value="1"/>
</dbReference>
<dbReference type="SUPFAM" id="SSF109709">
    <property type="entry name" value="KorB DNA-binding domain-like"/>
    <property type="match status" value="1"/>
</dbReference>
<dbReference type="PANTHER" id="PTHR38973">
    <property type="entry name" value="PLASMID PARTITIONING CONTROL PROTEIN-RELATED"/>
    <property type="match status" value="1"/>
</dbReference>
<dbReference type="InterPro" id="IPR003115">
    <property type="entry name" value="ParB_N"/>
</dbReference>
<comment type="similarity">
    <text evidence="1">Belongs to the ParB family.</text>
</comment>
<dbReference type="Proteomes" id="UP001057998">
    <property type="component" value="Chromosome 3"/>
</dbReference>
<sequence length="322" mass="34923">MTTKRKTIGRTLSGATFDSAPAQSAGATRTFTLASGQSATFTLKSIAADALKDKTFVELATNGRDQDALTEASVADITRTLTLQQFFPAIGREVGDKIEILDGSRRRAAALFAGTGLEVLVTQDALSSDDARQLAADIQTAREHNLREVGIRLLVLRDGGMSQKEIAASQNLSAAKVTRAIQAASVPAEMLQVFPDHAELAYPDYKQLLEIATAIAGKGLDIADVIAQVMVDHDELAPELAPDEVKTALMKAYRQAADQQLAKPAPKKAKIEPLWQFDDANMFARKRSKDRNFSYEFSRLPKAVQKELDQVIGETLAKHLAE</sequence>
<evidence type="ECO:0000313" key="5">
    <source>
        <dbReference type="Proteomes" id="UP001057998"/>
    </source>
</evidence>
<dbReference type="Pfam" id="PF08775">
    <property type="entry name" value="ParB"/>
    <property type="match status" value="1"/>
</dbReference>
<dbReference type="RefSeq" id="WP_255392401.1">
    <property type="nucleotide sequence ID" value="NZ_CP101510.1"/>
</dbReference>
<accession>A0ABY5GPG7</accession>
<keyword evidence="2" id="KW-0238">DNA-binding</keyword>
<dbReference type="CDD" id="cd16394">
    <property type="entry name" value="sopB_N"/>
    <property type="match status" value="1"/>
</dbReference>
<dbReference type="Gene3D" id="1.10.10.2830">
    <property type="match status" value="1"/>
</dbReference>
<reference evidence="4" key="1">
    <citation type="submission" date="2022-07" db="EMBL/GenBank/DDBJ databases">
        <title>Genome sequencing of Photobacterium atrarenae GJH2-4.</title>
        <authorList>
            <person name="Park S.-J."/>
        </authorList>
    </citation>
    <scope>NUCLEOTIDE SEQUENCE</scope>
    <source>
        <strain evidence="4">GJH2-4</strain>
    </source>
</reference>